<dbReference type="EMBL" id="JACICD010000021">
    <property type="protein sequence ID" value="MBB3774030.1"/>
    <property type="molecule type" value="Genomic_DNA"/>
</dbReference>
<proteinExistence type="predicted"/>
<organism evidence="2 3">
    <name type="scientific">Ancylobacter tetraedralis</name>
    <dbReference type="NCBI Taxonomy" id="217068"/>
    <lineage>
        <taxon>Bacteria</taxon>
        <taxon>Pseudomonadati</taxon>
        <taxon>Pseudomonadota</taxon>
        <taxon>Alphaproteobacteria</taxon>
        <taxon>Hyphomicrobiales</taxon>
        <taxon>Xanthobacteraceae</taxon>
        <taxon>Ancylobacter</taxon>
    </lineage>
</organism>
<evidence type="ECO:0000259" key="1">
    <source>
        <dbReference type="Pfam" id="PF10074"/>
    </source>
</evidence>
<dbReference type="InterPro" id="IPR018754">
    <property type="entry name" value="RovC-like_DNA-bd"/>
</dbReference>
<reference evidence="2 3" key="1">
    <citation type="submission" date="2020-08" db="EMBL/GenBank/DDBJ databases">
        <title>Genomic Encyclopedia of Type Strains, Phase IV (KMG-IV): sequencing the most valuable type-strain genomes for metagenomic binning, comparative biology and taxonomic classification.</title>
        <authorList>
            <person name="Goeker M."/>
        </authorList>
    </citation>
    <scope>NUCLEOTIDE SEQUENCE [LARGE SCALE GENOMIC DNA]</scope>
    <source>
        <strain evidence="2 3">DSM 5895</strain>
    </source>
</reference>
<gene>
    <name evidence="2" type="ORF">FHS55_004680</name>
</gene>
<evidence type="ECO:0000313" key="3">
    <source>
        <dbReference type="Proteomes" id="UP000533469"/>
    </source>
</evidence>
<accession>A0A839ZGE5</accession>
<feature type="domain" description="T6SS Transcription factor RovC-like DNA binding" evidence="1">
    <location>
        <begin position="10"/>
        <end position="79"/>
    </location>
</feature>
<name>A0A839ZGE5_9HYPH</name>
<dbReference type="Proteomes" id="UP000533469">
    <property type="component" value="Unassembled WGS sequence"/>
</dbReference>
<dbReference type="Pfam" id="PF10074">
    <property type="entry name" value="RovC_DNA-bd"/>
    <property type="match status" value="1"/>
</dbReference>
<keyword evidence="3" id="KW-1185">Reference proteome</keyword>
<protein>
    <recommendedName>
        <fullName evidence="1">T6SS Transcription factor RovC-like DNA binding domain-containing protein</fullName>
    </recommendedName>
</protein>
<comment type="caution">
    <text evidence="2">The sequence shown here is derived from an EMBL/GenBank/DDBJ whole genome shotgun (WGS) entry which is preliminary data.</text>
</comment>
<evidence type="ECO:0000313" key="2">
    <source>
        <dbReference type="EMBL" id="MBB3774030.1"/>
    </source>
</evidence>
<sequence>MTRAFLDAPPDVPTVTDYDRSHAVLYLRLLDAEAAGADWKEVVALLFGLDPLTAPEYAWRVHTAHLARARWMSAEGYQQPLRRPDK</sequence>
<dbReference type="AlphaFoldDB" id="A0A839ZGE5"/>
<dbReference type="RefSeq" id="WP_183192209.1">
    <property type="nucleotide sequence ID" value="NZ_JACICD010000021.1"/>
</dbReference>